<dbReference type="PANTHER" id="PTHR33452">
    <property type="entry name" value="OXIDOREDUCTASE CATD-RELATED"/>
    <property type="match status" value="1"/>
</dbReference>
<dbReference type="PANTHER" id="PTHR33452:SF1">
    <property type="entry name" value="INNER MEMBRANE PROTEIN YPHA-RELATED"/>
    <property type="match status" value="1"/>
</dbReference>
<evidence type="ECO:0000313" key="9">
    <source>
        <dbReference type="Proteomes" id="UP001158067"/>
    </source>
</evidence>
<evidence type="ECO:0000256" key="5">
    <source>
        <dbReference type="ARBA" id="ARBA00022989"/>
    </source>
</evidence>
<sequence length="142" mass="15244">MNMQNEKLTSTGLLVLRVGVGLFMLVHGWAKLSGFAEAQNHFPDPIGMGSKLSLIMAIGAEVGCSALLILGLATRLASIPLAFTMVIALFVVHGEDPWKVKELAGMYLLVYVSLMLTGPGIFSLDHLFFRRDTAPAGLESPT</sequence>
<protein>
    <submittedName>
        <fullName evidence="8">Oxidoreductase</fullName>
    </submittedName>
</protein>
<keyword evidence="4 7" id="KW-0812">Transmembrane</keyword>
<dbReference type="Proteomes" id="UP001158067">
    <property type="component" value="Unassembled WGS sequence"/>
</dbReference>
<reference evidence="8 9" key="1">
    <citation type="submission" date="2017-05" db="EMBL/GenBank/DDBJ databases">
        <authorList>
            <person name="Varghese N."/>
            <person name="Submissions S."/>
        </authorList>
    </citation>
    <scope>NUCLEOTIDE SEQUENCE [LARGE SCALE GENOMIC DNA]</scope>
    <source>
        <strain evidence="8 9">DSM 25457</strain>
    </source>
</reference>
<evidence type="ECO:0000256" key="7">
    <source>
        <dbReference type="SAM" id="Phobius"/>
    </source>
</evidence>
<dbReference type="InterPro" id="IPR032808">
    <property type="entry name" value="DoxX"/>
</dbReference>
<keyword evidence="6 7" id="KW-0472">Membrane</keyword>
<feature type="transmembrane region" description="Helical" evidence="7">
    <location>
        <begin position="77"/>
        <end position="94"/>
    </location>
</feature>
<evidence type="ECO:0000256" key="2">
    <source>
        <dbReference type="ARBA" id="ARBA00006679"/>
    </source>
</evidence>
<organism evidence="8 9">
    <name type="scientific">Neorhodopirellula lusitana</name>
    <dbReference type="NCBI Taxonomy" id="445327"/>
    <lineage>
        <taxon>Bacteria</taxon>
        <taxon>Pseudomonadati</taxon>
        <taxon>Planctomycetota</taxon>
        <taxon>Planctomycetia</taxon>
        <taxon>Pirellulales</taxon>
        <taxon>Pirellulaceae</taxon>
        <taxon>Neorhodopirellula</taxon>
    </lineage>
</organism>
<feature type="transmembrane region" description="Helical" evidence="7">
    <location>
        <begin position="52"/>
        <end position="70"/>
    </location>
</feature>
<comment type="subcellular location">
    <subcellularLocation>
        <location evidence="1">Cell membrane</location>
        <topology evidence="1">Multi-pass membrane protein</topology>
    </subcellularLocation>
</comment>
<proteinExistence type="inferred from homology"/>
<gene>
    <name evidence="8" type="ORF">SAMN06265222_116120</name>
</gene>
<evidence type="ECO:0000256" key="1">
    <source>
        <dbReference type="ARBA" id="ARBA00004651"/>
    </source>
</evidence>
<feature type="transmembrane region" description="Helical" evidence="7">
    <location>
        <begin position="106"/>
        <end position="124"/>
    </location>
</feature>
<comment type="caution">
    <text evidence="8">The sequence shown here is derived from an EMBL/GenBank/DDBJ whole genome shotgun (WGS) entry which is preliminary data.</text>
</comment>
<dbReference type="InterPro" id="IPR051907">
    <property type="entry name" value="DoxX-like_oxidoreductase"/>
</dbReference>
<feature type="transmembrane region" description="Helical" evidence="7">
    <location>
        <begin position="12"/>
        <end position="32"/>
    </location>
</feature>
<comment type="similarity">
    <text evidence="2">Belongs to the DoxX family.</text>
</comment>
<dbReference type="RefSeq" id="WP_283434765.1">
    <property type="nucleotide sequence ID" value="NZ_FXUG01000016.1"/>
</dbReference>
<keyword evidence="9" id="KW-1185">Reference proteome</keyword>
<dbReference type="Pfam" id="PF07681">
    <property type="entry name" value="DoxX"/>
    <property type="match status" value="1"/>
</dbReference>
<keyword evidence="5 7" id="KW-1133">Transmembrane helix</keyword>
<evidence type="ECO:0000256" key="3">
    <source>
        <dbReference type="ARBA" id="ARBA00022475"/>
    </source>
</evidence>
<evidence type="ECO:0000313" key="8">
    <source>
        <dbReference type="EMBL" id="SMP73416.1"/>
    </source>
</evidence>
<dbReference type="EMBL" id="FXUG01000016">
    <property type="protein sequence ID" value="SMP73416.1"/>
    <property type="molecule type" value="Genomic_DNA"/>
</dbReference>
<name>A0ABY1QJN5_9BACT</name>
<evidence type="ECO:0000256" key="6">
    <source>
        <dbReference type="ARBA" id="ARBA00023136"/>
    </source>
</evidence>
<keyword evidence="3" id="KW-1003">Cell membrane</keyword>
<accession>A0ABY1QJN5</accession>
<evidence type="ECO:0000256" key="4">
    <source>
        <dbReference type="ARBA" id="ARBA00022692"/>
    </source>
</evidence>